<dbReference type="SMART" id="SM00230">
    <property type="entry name" value="CysPc"/>
    <property type="match status" value="1"/>
</dbReference>
<keyword evidence="3" id="KW-0378">Hydrolase</keyword>
<feature type="transmembrane region" description="Helical" evidence="8">
    <location>
        <begin position="122"/>
        <end position="142"/>
    </location>
</feature>
<feature type="transmembrane region" description="Helical" evidence="8">
    <location>
        <begin position="487"/>
        <end position="506"/>
    </location>
</feature>
<feature type="transmembrane region" description="Helical" evidence="8">
    <location>
        <begin position="700"/>
        <end position="720"/>
    </location>
</feature>
<keyword evidence="2" id="KW-0645">Protease</keyword>
<dbReference type="PROSITE" id="PS00139">
    <property type="entry name" value="THIOL_PROTEASE_CYS"/>
    <property type="match status" value="1"/>
</dbReference>
<sequence>MDDDDAVDVDYLPSPFPKMIASMREDVQLCIIGVCFATAMFGIAFTLERVKYRWWLIPGRIGTLLSKYVRADRRWSLRLFHWTLIAAQAAFFAFMLGTAALFASMLALSWTTSSWGDFVQNSFSGILFCGSCFLGVLGGRLWHHNAATLAASLNVVQRSCDPAPITSAEHALRNTLTVIGVVAGTLALLSDFFLIPFGRCSEQATPQDQAEADFCEQVASHPWLIVDVWWPLSGSWVPMTLSACLLVSALYFADLYIHASHDVVIEAYSHQAELRMRFAGVRYASRRHSVIFAGADESLSDPSSPNDDEDADDCRVLVNDESRVDDDDDDDDDDNSDDDDDDDDDDLDLDEDDIYVHEASGDLRKISGRSANPIQQPDIPYSLADIQTKLARYRRRLKRNFITLYALSVLVLLALAGTHMYFTGKSFLFFECIAIFLTDLLFISKFYTSHVSRVFSGMKIHVGGMEATPLAIVLLVVRAVLFSTPSQGWFVAQSIACLVGICYLIWNLMPSYLASDVHADHARELRRLARRWRNKSCGTLLSSALVAYSREIVGLVLFAYFSILTCIVALPEATARLHFATRTHNGIMVCHINGTLVPLWEFGLTCIIFACCFGLHMAESLQRPKIPDFRYLRLLCIVFGADLGFAYFISWSHLFPGLGDFFFVNVVVFFPAAVSCVWGHRLWVSADYVFLKHDGSKRDWIMIVCFVTANITVFSVPPVVHFTMGADASRVAIPVVAFWSFIYGLLAAQCWCNTLQISGNRQLHVLFSLHLIMTIAEAVLGSPNAFVSPALTSAVFIGTLYHDHDRMTFASAIAVLAACSSAIVTALAAPSTADATVVFSLVLVLCLWVAFFVAAWQPLALQPSIVPVFVVLGVALFMILKLADPFVHFCLLVVAIALALVSGIWRFVAQRNQGSSFKRMVLSSSFLGVPAVVYTVNQKGGDLRIRPFGRSGIMIYTLFVGQILTYLCSAWLSSNIGTVTSSLLYCVLFVFVLERSLARLVRFRRNFTALQLQGLENIFEAAVNVAVERSVEISQQAIMSSWLRDERPTAFARDASRLLEMLPDPKTDRESLDSDFSFGAEADASVDTSFMILRTPEQLMQYYAHVQAIELENDKHSRDGIHFRALFDELLVMCSALIRKSGPKALPEPHQDDRVDAPWLKQEAKDPNRTPRSSGALGSVPHQRPFTEVQESSVSTSSNDSREDDGLTHQRPTTSVIDENEKTVSSTNSDGEEALCSKDACTKKTLDGGPQDCGERPETRWSDPEFSPSMESICGMELGLELDNCAPVIEEDIEWWPALDESDVATVLDSSLGDLAEKPVSLVYKPKDVVQGAVGDCWLLSAISVVALWPDLMARVMPRRSAAYPGRVRVSLFVQGDWHDVVVDDSLPCLIAQSWDLDGNVHDVPSDSERDLFPLPLFCRSRSPKVVWPMLLEKAFAKTYGSYEMLRGGHVHAALVDLTGGLTQVFQLKRDLELVASGALWKRLKRFREERLLLAAGTDEDWQGPDYSRRANRGRDGSGFHHPHHADHDDEEDLGITPGHAYAILDVVEEVDSRGRHCLLKLRDPWGTSKWKGAWNNQDSERWTRRMRARLSVDKLEDSEAEAASTAGGAATSSDFWMSMDDFVIQFKELYVCRVFPERKSWHHRREFGTFFGRSSRKSHRAHASHEDAPVSARVSVLAHDSFAADVEAMAAAHQRGHDGYTDQFALRLHSSRKYKHGKVYVSITQITPRGEEAFMTLALLNNNGERVAADSEVRNRHVVATAGAYRDTREVSLETSLPCGETKFFTLLPSLYTDVDVKFTINVYSECEVELRPLRSPSISTTATSAAPNATSASVANLP</sequence>
<feature type="region of interest" description="Disordered" evidence="7">
    <location>
        <begin position="1820"/>
        <end position="1840"/>
    </location>
</feature>
<feature type="region of interest" description="Disordered" evidence="7">
    <location>
        <begin position="296"/>
        <end position="349"/>
    </location>
</feature>
<dbReference type="InterPro" id="IPR036213">
    <property type="entry name" value="Calpain_III_sf"/>
</dbReference>
<feature type="transmembrane region" description="Helical" evidence="8">
    <location>
        <begin position="176"/>
        <end position="197"/>
    </location>
</feature>
<proteinExistence type="inferred from homology"/>
<feature type="compositionally biased region" description="Polar residues" evidence="7">
    <location>
        <begin position="1210"/>
        <end position="1229"/>
    </location>
</feature>
<reference evidence="10 11" key="1">
    <citation type="submission" date="2017-12" db="EMBL/GenBank/DDBJ databases">
        <title>Sequencing, de novo assembly and annotation of complete genome of a new Thraustochytrid species, strain FCC1311.</title>
        <authorList>
            <person name="Sedici K."/>
            <person name="Godart F."/>
            <person name="Aiese Cigliano R."/>
            <person name="Sanseverino W."/>
            <person name="Barakat M."/>
            <person name="Ortet P."/>
            <person name="Marechal E."/>
            <person name="Cagnac O."/>
            <person name="Amato A."/>
        </authorList>
    </citation>
    <scope>NUCLEOTIDE SEQUENCE [LARGE SCALE GENOMIC DNA]</scope>
</reference>
<feature type="region of interest" description="Disordered" evidence="7">
    <location>
        <begin position="1142"/>
        <end position="1267"/>
    </location>
</feature>
<feature type="transmembrane region" description="Helical" evidence="8">
    <location>
        <begin position="428"/>
        <end position="448"/>
    </location>
</feature>
<evidence type="ECO:0000256" key="7">
    <source>
        <dbReference type="SAM" id="MobiDB-lite"/>
    </source>
</evidence>
<dbReference type="Proteomes" id="UP000241890">
    <property type="component" value="Unassembled WGS sequence"/>
</dbReference>
<feature type="transmembrane region" description="Helical" evidence="8">
    <location>
        <begin position="732"/>
        <end position="751"/>
    </location>
</feature>
<feature type="compositionally biased region" description="Acidic residues" evidence="7">
    <location>
        <begin position="323"/>
        <end position="349"/>
    </location>
</feature>
<dbReference type="CDD" id="cd00044">
    <property type="entry name" value="CysPc"/>
    <property type="match status" value="1"/>
</dbReference>
<dbReference type="SUPFAM" id="SSF49758">
    <property type="entry name" value="Calpain large subunit, middle domain (domain III)"/>
    <property type="match status" value="1"/>
</dbReference>
<feature type="compositionally biased region" description="Basic and acidic residues" evidence="7">
    <location>
        <begin position="1147"/>
        <end position="1169"/>
    </location>
</feature>
<feature type="transmembrane region" description="Helical" evidence="8">
    <location>
        <begin position="82"/>
        <end position="110"/>
    </location>
</feature>
<protein>
    <submittedName>
        <fullName evidence="10">Calpain</fullName>
    </submittedName>
</protein>
<dbReference type="EMBL" id="BEYU01000010">
    <property type="protein sequence ID" value="GBG25013.1"/>
    <property type="molecule type" value="Genomic_DNA"/>
</dbReference>
<feature type="transmembrane region" description="Helical" evidence="8">
    <location>
        <begin position="863"/>
        <end position="880"/>
    </location>
</feature>
<keyword evidence="11" id="KW-1185">Reference proteome</keyword>
<keyword evidence="4" id="KW-0788">Thiol protease</keyword>
<dbReference type="GO" id="GO:0006508">
    <property type="term" value="P:proteolysis"/>
    <property type="evidence" value="ECO:0007669"/>
    <property type="project" value="UniProtKB-KW"/>
</dbReference>
<dbReference type="PRINTS" id="PR00704">
    <property type="entry name" value="CALPAIN"/>
</dbReference>
<dbReference type="InterPro" id="IPR000169">
    <property type="entry name" value="Pept_cys_AS"/>
</dbReference>
<evidence type="ECO:0000256" key="3">
    <source>
        <dbReference type="ARBA" id="ARBA00022801"/>
    </source>
</evidence>
<feature type="compositionally biased region" description="Basic and acidic residues" evidence="7">
    <location>
        <begin position="1507"/>
        <end position="1519"/>
    </location>
</feature>
<feature type="compositionally biased region" description="Low complexity" evidence="7">
    <location>
        <begin position="1187"/>
        <end position="1198"/>
    </location>
</feature>
<comment type="caution">
    <text evidence="6">Lacks conserved residue(s) required for the propagation of feature annotation.</text>
</comment>
<evidence type="ECO:0000313" key="11">
    <source>
        <dbReference type="Proteomes" id="UP000241890"/>
    </source>
</evidence>
<feature type="transmembrane region" description="Helical" evidence="8">
    <location>
        <begin position="236"/>
        <end position="257"/>
    </location>
</feature>
<feature type="active site" evidence="5">
    <location>
        <position position="1540"/>
    </location>
</feature>
<evidence type="ECO:0000256" key="5">
    <source>
        <dbReference type="PIRSR" id="PIRSR622684-1"/>
    </source>
</evidence>
<dbReference type="InterPro" id="IPR022684">
    <property type="entry name" value="Calpain_cysteine_protease"/>
</dbReference>
<feature type="transmembrane region" description="Helical" evidence="8">
    <location>
        <begin position="552"/>
        <end position="570"/>
    </location>
</feature>
<keyword evidence="8" id="KW-0812">Transmembrane</keyword>
<feature type="transmembrane region" description="Helical" evidence="8">
    <location>
        <begin position="460"/>
        <end position="481"/>
    </location>
</feature>
<accession>A0A2R5G956</accession>
<evidence type="ECO:0000256" key="6">
    <source>
        <dbReference type="PROSITE-ProRule" id="PRU00239"/>
    </source>
</evidence>
<dbReference type="InParanoid" id="A0A2R5G956"/>
<comment type="similarity">
    <text evidence="1">Belongs to the peptidase C2 family.</text>
</comment>
<feature type="transmembrane region" description="Helical" evidence="8">
    <location>
        <begin position="599"/>
        <end position="618"/>
    </location>
</feature>
<name>A0A2R5G956_9STRA</name>
<evidence type="ECO:0000313" key="10">
    <source>
        <dbReference type="EMBL" id="GBG25013.1"/>
    </source>
</evidence>
<feature type="region of interest" description="Disordered" evidence="7">
    <location>
        <begin position="1504"/>
        <end position="1533"/>
    </location>
</feature>
<comment type="caution">
    <text evidence="10">The sequence shown here is derived from an EMBL/GenBank/DDBJ whole genome shotgun (WGS) entry which is preliminary data.</text>
</comment>
<dbReference type="GO" id="GO:0004198">
    <property type="term" value="F:calcium-dependent cysteine-type endopeptidase activity"/>
    <property type="evidence" value="ECO:0007669"/>
    <property type="project" value="InterPro"/>
</dbReference>
<dbReference type="SUPFAM" id="SSF54001">
    <property type="entry name" value="Cysteine proteinases"/>
    <property type="match status" value="1"/>
</dbReference>
<dbReference type="InterPro" id="IPR001300">
    <property type="entry name" value="Peptidase_C2_calpain_cat"/>
</dbReference>
<dbReference type="InterPro" id="IPR038765">
    <property type="entry name" value="Papain-like_cys_pep_sf"/>
</dbReference>
<feature type="transmembrane region" description="Helical" evidence="8">
    <location>
        <begin position="27"/>
        <end position="46"/>
    </location>
</feature>
<feature type="transmembrane region" description="Helical" evidence="8">
    <location>
        <begin position="630"/>
        <end position="649"/>
    </location>
</feature>
<feature type="compositionally biased region" description="Basic and acidic residues" evidence="7">
    <location>
        <begin position="313"/>
        <end position="322"/>
    </location>
</feature>
<evidence type="ECO:0000256" key="2">
    <source>
        <dbReference type="ARBA" id="ARBA00022670"/>
    </source>
</evidence>
<dbReference type="PANTHER" id="PTHR10183">
    <property type="entry name" value="CALPAIN"/>
    <property type="match status" value="1"/>
</dbReference>
<feature type="transmembrane region" description="Helical" evidence="8">
    <location>
        <begin position="809"/>
        <end position="829"/>
    </location>
</feature>
<dbReference type="Pfam" id="PF00648">
    <property type="entry name" value="Peptidase_C2"/>
    <property type="match status" value="1"/>
</dbReference>
<feature type="compositionally biased region" description="Basic and acidic residues" evidence="7">
    <location>
        <begin position="1253"/>
        <end position="1263"/>
    </location>
</feature>
<feature type="transmembrane region" description="Helical" evidence="8">
    <location>
        <begin position="886"/>
        <end position="909"/>
    </location>
</feature>
<feature type="domain" description="Calpain catalytic" evidence="9">
    <location>
        <begin position="1260"/>
        <end position="1636"/>
    </location>
</feature>
<keyword evidence="8" id="KW-1133">Transmembrane helix</keyword>
<feature type="transmembrane region" description="Helical" evidence="8">
    <location>
        <begin position="763"/>
        <end position="780"/>
    </location>
</feature>
<dbReference type="Gene3D" id="3.90.70.10">
    <property type="entry name" value="Cysteine proteinases"/>
    <property type="match status" value="1"/>
</dbReference>
<feature type="transmembrane region" description="Helical" evidence="8">
    <location>
        <begin position="402"/>
        <end position="422"/>
    </location>
</feature>
<dbReference type="PROSITE" id="PS50203">
    <property type="entry name" value="CALPAIN_CAT"/>
    <property type="match status" value="1"/>
</dbReference>
<feature type="transmembrane region" description="Helical" evidence="8">
    <location>
        <begin position="835"/>
        <end position="856"/>
    </location>
</feature>
<feature type="transmembrane region" description="Helical" evidence="8">
    <location>
        <begin position="978"/>
        <end position="997"/>
    </location>
</feature>
<dbReference type="PANTHER" id="PTHR10183:SF379">
    <property type="entry name" value="CALPAIN-5"/>
    <property type="match status" value="1"/>
</dbReference>
<feature type="transmembrane region" description="Helical" evidence="8">
    <location>
        <begin position="661"/>
        <end position="679"/>
    </location>
</feature>
<gene>
    <name evidence="10" type="ORF">FCC1311_012302</name>
</gene>
<dbReference type="OrthoDB" id="424753at2759"/>
<evidence type="ECO:0000259" key="9">
    <source>
        <dbReference type="PROSITE" id="PS50203"/>
    </source>
</evidence>
<organism evidence="10 11">
    <name type="scientific">Hondaea fermentalgiana</name>
    <dbReference type="NCBI Taxonomy" id="2315210"/>
    <lineage>
        <taxon>Eukaryota</taxon>
        <taxon>Sar</taxon>
        <taxon>Stramenopiles</taxon>
        <taxon>Bigyra</taxon>
        <taxon>Labyrinthulomycetes</taxon>
        <taxon>Thraustochytrida</taxon>
        <taxon>Thraustochytriidae</taxon>
        <taxon>Hondaea</taxon>
    </lineage>
</organism>
<evidence type="ECO:0000256" key="8">
    <source>
        <dbReference type="SAM" id="Phobius"/>
    </source>
</evidence>
<evidence type="ECO:0000256" key="1">
    <source>
        <dbReference type="ARBA" id="ARBA00007623"/>
    </source>
</evidence>
<feature type="active site" evidence="5">
    <location>
        <position position="1337"/>
    </location>
</feature>
<keyword evidence="8" id="KW-0472">Membrane</keyword>
<evidence type="ECO:0000256" key="4">
    <source>
        <dbReference type="ARBA" id="ARBA00022807"/>
    </source>
</evidence>